<dbReference type="SMART" id="SM00231">
    <property type="entry name" value="FA58C"/>
    <property type="match status" value="1"/>
</dbReference>
<dbReference type="Pfam" id="PF00530">
    <property type="entry name" value="SRCR"/>
    <property type="match status" value="1"/>
</dbReference>
<evidence type="ECO:0000256" key="12">
    <source>
        <dbReference type="ARBA" id="ARBA00023180"/>
    </source>
</evidence>
<evidence type="ECO:0000256" key="9">
    <source>
        <dbReference type="ARBA" id="ARBA00022989"/>
    </source>
</evidence>
<dbReference type="CDD" id="cd00057">
    <property type="entry name" value="FA58C"/>
    <property type="match status" value="1"/>
</dbReference>
<dbReference type="Gene3D" id="3.10.250.10">
    <property type="entry name" value="SRCR-like domain"/>
    <property type="match status" value="1"/>
</dbReference>
<evidence type="ECO:0000256" key="1">
    <source>
        <dbReference type="ARBA" id="ARBA00004167"/>
    </source>
</evidence>
<keyword evidence="10" id="KW-0472">Membrane</keyword>
<dbReference type="PANTHER" id="PTHR46806">
    <property type="entry name" value="F5/8 TYPE C DOMAIN-CONTAINING PROTEIN"/>
    <property type="match status" value="1"/>
</dbReference>
<keyword evidence="17" id="KW-1185">Reference proteome</keyword>
<dbReference type="FunFam" id="3.10.250.10:FF:000016">
    <property type="entry name" value="Scavenger receptor cysteine-rich protein type 12"/>
    <property type="match status" value="1"/>
</dbReference>
<keyword evidence="5" id="KW-0812">Transmembrane</keyword>
<dbReference type="InterPro" id="IPR001190">
    <property type="entry name" value="SRCR"/>
</dbReference>
<evidence type="ECO:0000256" key="8">
    <source>
        <dbReference type="ARBA" id="ARBA00022889"/>
    </source>
</evidence>
<keyword evidence="7" id="KW-0677">Repeat</keyword>
<feature type="signal peptide" evidence="14">
    <location>
        <begin position="1"/>
        <end position="36"/>
    </location>
</feature>
<keyword evidence="8" id="KW-0130">Cell adhesion</keyword>
<keyword evidence="4" id="KW-0964">Secreted</keyword>
<keyword evidence="6 14" id="KW-0732">Signal</keyword>
<evidence type="ECO:0000256" key="7">
    <source>
        <dbReference type="ARBA" id="ARBA00022737"/>
    </source>
</evidence>
<dbReference type="PROSITE" id="PS50287">
    <property type="entry name" value="SRCR_2"/>
    <property type="match status" value="1"/>
</dbReference>
<evidence type="ECO:0000256" key="2">
    <source>
        <dbReference type="ARBA" id="ARBA00004184"/>
    </source>
</evidence>
<evidence type="ECO:0000256" key="13">
    <source>
        <dbReference type="PROSITE-ProRule" id="PRU00196"/>
    </source>
</evidence>
<dbReference type="InterPro" id="IPR000421">
    <property type="entry name" value="FA58C"/>
</dbReference>
<dbReference type="SMART" id="SM00202">
    <property type="entry name" value="SR"/>
    <property type="match status" value="1"/>
</dbReference>
<protein>
    <submittedName>
        <fullName evidence="18">Contactin-associated protein-like 4</fullName>
    </submittedName>
</protein>
<dbReference type="Pfam" id="PF00754">
    <property type="entry name" value="F5_F8_type_C"/>
    <property type="match status" value="1"/>
</dbReference>
<keyword evidence="12" id="KW-0325">Glycoprotein</keyword>
<feature type="chain" id="PRO_5034804663" evidence="14">
    <location>
        <begin position="37"/>
        <end position="299"/>
    </location>
</feature>
<dbReference type="AlphaFoldDB" id="A0A8B7Z8E1"/>
<evidence type="ECO:0000256" key="6">
    <source>
        <dbReference type="ARBA" id="ARBA00022729"/>
    </source>
</evidence>
<keyword evidence="11" id="KW-1015">Disulfide bond</keyword>
<dbReference type="PROSITE" id="PS50022">
    <property type="entry name" value="FA58C_3"/>
    <property type="match status" value="1"/>
</dbReference>
<dbReference type="InterPro" id="IPR050633">
    <property type="entry name" value="Neuropilin_MCO_CoagFactor"/>
</dbReference>
<dbReference type="PRINTS" id="PR00258">
    <property type="entry name" value="SPERACTRCPTR"/>
</dbReference>
<dbReference type="SUPFAM" id="SSF49785">
    <property type="entry name" value="Galactose-binding domain-like"/>
    <property type="match status" value="1"/>
</dbReference>
<dbReference type="InterPro" id="IPR008979">
    <property type="entry name" value="Galactose-bd-like_sf"/>
</dbReference>
<evidence type="ECO:0000256" key="3">
    <source>
        <dbReference type="ARBA" id="ARBA00004613"/>
    </source>
</evidence>
<evidence type="ECO:0000256" key="4">
    <source>
        <dbReference type="ARBA" id="ARBA00022525"/>
    </source>
</evidence>
<dbReference type="SUPFAM" id="SSF56487">
    <property type="entry name" value="SRCR-like"/>
    <property type="match status" value="1"/>
</dbReference>
<name>A0A8B7Z8E1_ACAPL</name>
<dbReference type="GO" id="GO:0005576">
    <property type="term" value="C:extracellular region"/>
    <property type="evidence" value="ECO:0007669"/>
    <property type="project" value="UniProtKB-SubCell"/>
</dbReference>
<sequence length="299" mass="32710">MYFLLPSTMAFARGSQATLALTATLNFIASLQCCWAHPVREAVTSQDYSRTSHISGISCFSGPLGMASGAIPDSSLTASGSYSSRFLPSNARLNGSTWWACPKGKVDSQWIQVDLGHYTAVTGVILHGHGSHHIHTFAINFSSTVNAGDWHELTDKGRTLQLNAINGAGQPVMNVKFPVVLLARFLRIIPLTWTQYDHYYLKFEVLGCRVSNGTIRLVGSDDKWSGQVEIYRHGAWGAVCDTSWDMKDATTVCNQLGFIGVLEAKTGLSSRESDRPIVMNRVTCNGTERQPSFRSVPFG</sequence>
<evidence type="ECO:0000256" key="10">
    <source>
        <dbReference type="ARBA" id="ARBA00023136"/>
    </source>
</evidence>
<dbReference type="GO" id="GO:0005886">
    <property type="term" value="C:plasma membrane"/>
    <property type="evidence" value="ECO:0007669"/>
    <property type="project" value="TreeGrafter"/>
</dbReference>
<dbReference type="Gene3D" id="2.60.120.260">
    <property type="entry name" value="Galactose-binding domain-like"/>
    <property type="match status" value="1"/>
</dbReference>
<dbReference type="GO" id="GO:0007155">
    <property type="term" value="P:cell adhesion"/>
    <property type="evidence" value="ECO:0007669"/>
    <property type="project" value="UniProtKB-KW"/>
</dbReference>
<feature type="domain" description="SRCR" evidence="16">
    <location>
        <begin position="215"/>
        <end position="299"/>
    </location>
</feature>
<keyword evidence="9" id="KW-1133">Transmembrane helix</keyword>
<evidence type="ECO:0000256" key="11">
    <source>
        <dbReference type="ARBA" id="ARBA00023157"/>
    </source>
</evidence>
<dbReference type="RefSeq" id="XP_022101227.1">
    <property type="nucleotide sequence ID" value="XM_022245535.1"/>
</dbReference>
<feature type="domain" description="F5/8 type C" evidence="15">
    <location>
        <begin position="59"/>
        <end position="208"/>
    </location>
</feature>
<dbReference type="InterPro" id="IPR036772">
    <property type="entry name" value="SRCR-like_dom_sf"/>
</dbReference>
<proteinExistence type="predicted"/>
<gene>
    <name evidence="18" type="primary">LOC110984906</name>
</gene>
<dbReference type="KEGG" id="aplc:110984906"/>
<dbReference type="GO" id="GO:0038023">
    <property type="term" value="F:signaling receptor activity"/>
    <property type="evidence" value="ECO:0007669"/>
    <property type="project" value="TreeGrafter"/>
</dbReference>
<evidence type="ECO:0000313" key="18">
    <source>
        <dbReference type="RefSeq" id="XP_022101227.1"/>
    </source>
</evidence>
<dbReference type="Proteomes" id="UP000694845">
    <property type="component" value="Unplaced"/>
</dbReference>
<dbReference type="GO" id="GO:0012505">
    <property type="term" value="C:endomembrane system"/>
    <property type="evidence" value="ECO:0007669"/>
    <property type="project" value="UniProtKB-SubCell"/>
</dbReference>
<dbReference type="PANTHER" id="PTHR46806:SF5">
    <property type="entry name" value="F5_8 TYPE C DOMAIN-CONTAINING PROTEIN"/>
    <property type="match status" value="1"/>
</dbReference>
<evidence type="ECO:0000313" key="17">
    <source>
        <dbReference type="Proteomes" id="UP000694845"/>
    </source>
</evidence>
<evidence type="ECO:0000256" key="14">
    <source>
        <dbReference type="SAM" id="SignalP"/>
    </source>
</evidence>
<dbReference type="OrthoDB" id="6071166at2759"/>
<accession>A0A8B7Z8E1</accession>
<dbReference type="GeneID" id="110984906"/>
<comment type="caution">
    <text evidence="13">Lacks conserved residue(s) required for the propagation of feature annotation.</text>
</comment>
<evidence type="ECO:0000259" key="15">
    <source>
        <dbReference type="PROSITE" id="PS50022"/>
    </source>
</evidence>
<comment type="subcellular location">
    <subcellularLocation>
        <location evidence="2">Endomembrane system</location>
        <topology evidence="2">Peripheral membrane protein</topology>
    </subcellularLocation>
    <subcellularLocation>
        <location evidence="1">Membrane</location>
        <topology evidence="1">Single-pass membrane protein</topology>
    </subcellularLocation>
    <subcellularLocation>
        <location evidence="3">Secreted</location>
    </subcellularLocation>
</comment>
<reference evidence="18" key="1">
    <citation type="submission" date="2025-08" db="UniProtKB">
        <authorList>
            <consortium name="RefSeq"/>
        </authorList>
    </citation>
    <scope>IDENTIFICATION</scope>
</reference>
<organism evidence="17 18">
    <name type="scientific">Acanthaster planci</name>
    <name type="common">Crown-of-thorns starfish</name>
    <dbReference type="NCBI Taxonomy" id="133434"/>
    <lineage>
        <taxon>Eukaryota</taxon>
        <taxon>Metazoa</taxon>
        <taxon>Echinodermata</taxon>
        <taxon>Eleutherozoa</taxon>
        <taxon>Asterozoa</taxon>
        <taxon>Asteroidea</taxon>
        <taxon>Valvatacea</taxon>
        <taxon>Valvatida</taxon>
        <taxon>Acanthasteridae</taxon>
        <taxon>Acanthaster</taxon>
    </lineage>
</organism>
<evidence type="ECO:0000256" key="5">
    <source>
        <dbReference type="ARBA" id="ARBA00022692"/>
    </source>
</evidence>
<evidence type="ECO:0000259" key="16">
    <source>
        <dbReference type="PROSITE" id="PS50287"/>
    </source>
</evidence>
<dbReference type="OMA" id="HICSAHP"/>